<protein>
    <submittedName>
        <fullName evidence="1">DUF4276 family protein</fullName>
    </submittedName>
</protein>
<dbReference type="Pfam" id="PF14103">
    <property type="entry name" value="DUF4276"/>
    <property type="match status" value="1"/>
</dbReference>
<dbReference type="RefSeq" id="WP_302885233.1">
    <property type="nucleotide sequence ID" value="NZ_JAUMIT010000011.1"/>
</dbReference>
<organism evidence="1 2">
    <name type="scientific">Wenyingzhuangia gilva</name>
    <dbReference type="NCBI Taxonomy" id="3057677"/>
    <lineage>
        <taxon>Bacteria</taxon>
        <taxon>Pseudomonadati</taxon>
        <taxon>Bacteroidota</taxon>
        <taxon>Flavobacteriia</taxon>
        <taxon>Flavobacteriales</taxon>
        <taxon>Flavobacteriaceae</taxon>
        <taxon>Wenyingzhuangia</taxon>
    </lineage>
</organism>
<reference evidence="1" key="1">
    <citation type="submission" date="2023-07" db="EMBL/GenBank/DDBJ databases">
        <title>Wenyingzhuangia sp. chi5 genome sequencing and assembly.</title>
        <authorList>
            <person name="Park S."/>
        </authorList>
    </citation>
    <scope>NUCLEOTIDE SEQUENCE</scope>
    <source>
        <strain evidence="1">Chi5</strain>
    </source>
</reference>
<evidence type="ECO:0000313" key="1">
    <source>
        <dbReference type="EMBL" id="MDO3695928.1"/>
    </source>
</evidence>
<sequence>MSKKKIKCIGLIVEDNSDFDSFKKIISRITNKSNLSFKKAIGNGCGKIKRKASSYANILHQRGCDMIILVHDLDRNNLAVLKSELNTSIKNSPAKYNYVCVPVEEIEGWFLSDPMGIKNSLKLYLKPKISSLPENIASPKEKIGELVYQCSNKTKIYLNTKHNSILADSISIEEMKKKCNSFNEFYDFINQYDY</sequence>
<evidence type="ECO:0000313" key="2">
    <source>
        <dbReference type="Proteomes" id="UP001168642"/>
    </source>
</evidence>
<dbReference type="Proteomes" id="UP001168642">
    <property type="component" value="Unassembled WGS sequence"/>
</dbReference>
<proteinExistence type="predicted"/>
<gene>
    <name evidence="1" type="ORF">QVZ41_13840</name>
</gene>
<comment type="caution">
    <text evidence="1">The sequence shown here is derived from an EMBL/GenBank/DDBJ whole genome shotgun (WGS) entry which is preliminary data.</text>
</comment>
<dbReference type="EMBL" id="JAUMIT010000011">
    <property type="protein sequence ID" value="MDO3695928.1"/>
    <property type="molecule type" value="Genomic_DNA"/>
</dbReference>
<name>A0ABT8VVC5_9FLAO</name>
<dbReference type="InterPro" id="IPR025455">
    <property type="entry name" value="DUF4276"/>
</dbReference>
<accession>A0ABT8VVC5</accession>
<keyword evidence="2" id="KW-1185">Reference proteome</keyword>